<evidence type="ECO:0000313" key="1">
    <source>
        <dbReference type="EMBL" id="KAG7057918.1"/>
    </source>
</evidence>
<protein>
    <submittedName>
        <fullName evidence="1">Uncharacterized protein</fullName>
    </submittedName>
</protein>
<reference evidence="1" key="1">
    <citation type="submission" date="2021-05" db="EMBL/GenBank/DDBJ databases">
        <title>Comparative genomics of three Colletotrichum scovillei strains and genetic complementation revealed genes involved fungal growth and virulence on chili pepper.</title>
        <authorList>
            <person name="Hsieh D.-K."/>
            <person name="Chuang S.-C."/>
            <person name="Chen C.-Y."/>
            <person name="Chao Y.-T."/>
            <person name="Lu M.-Y.J."/>
            <person name="Lee M.-H."/>
            <person name="Shih M.-C."/>
        </authorList>
    </citation>
    <scope>NUCLEOTIDE SEQUENCE</scope>
    <source>
        <strain evidence="1">Coll-153</strain>
    </source>
</reference>
<keyword evidence="2" id="KW-1185">Reference proteome</keyword>
<evidence type="ECO:0000313" key="2">
    <source>
        <dbReference type="Proteomes" id="UP000699042"/>
    </source>
</evidence>
<sequence>MHRFRATHWRAQFQMMSYPVAIAILLSCPWPMTRSGTHSRAANEGFHTRILLGRWVPAS</sequence>
<accession>A0A9P7RG81</accession>
<dbReference type="EMBL" id="JAESDN010000001">
    <property type="protein sequence ID" value="KAG7057918.1"/>
    <property type="molecule type" value="Genomic_DNA"/>
</dbReference>
<dbReference type="PROSITE" id="PS51257">
    <property type="entry name" value="PROKAR_LIPOPROTEIN"/>
    <property type="match status" value="1"/>
</dbReference>
<dbReference type="Proteomes" id="UP000699042">
    <property type="component" value="Unassembled WGS sequence"/>
</dbReference>
<organism evidence="1 2">
    <name type="scientific">Colletotrichum scovillei</name>
    <dbReference type="NCBI Taxonomy" id="1209932"/>
    <lineage>
        <taxon>Eukaryota</taxon>
        <taxon>Fungi</taxon>
        <taxon>Dikarya</taxon>
        <taxon>Ascomycota</taxon>
        <taxon>Pezizomycotina</taxon>
        <taxon>Sordariomycetes</taxon>
        <taxon>Hypocreomycetidae</taxon>
        <taxon>Glomerellales</taxon>
        <taxon>Glomerellaceae</taxon>
        <taxon>Colletotrichum</taxon>
        <taxon>Colletotrichum acutatum species complex</taxon>
    </lineage>
</organism>
<gene>
    <name evidence="1" type="ORF">JMJ77_005299</name>
</gene>
<comment type="caution">
    <text evidence="1">The sequence shown here is derived from an EMBL/GenBank/DDBJ whole genome shotgun (WGS) entry which is preliminary data.</text>
</comment>
<proteinExistence type="predicted"/>
<dbReference type="AlphaFoldDB" id="A0A9P7RG81"/>
<name>A0A9P7RG81_9PEZI</name>